<name>A0A8S3CSN4_9BILA</name>
<protein>
    <recommendedName>
        <fullName evidence="8">MULE transposase domain-containing protein</fullName>
    </recommendedName>
</protein>
<sequence length="439" mass="50383">MLLHASYIYTLERSTAEKLIFRCRDRNCKARCHTNLSMDAFQSPPTVHCHAPNPDLVPALQLKSDIKARATVTDEPTSSILHTALRAYPLSAAGQLPKTDALMLTIRQQRVAPSLDPDGRLPEKLRKTDRGEDLILFESVKLIIFTTKSNLSILKQYKHWFADGTFKVCLDEFYQLFTLHAMMKNSIIPLVYGLLIGKSTNDYNLFFEKVLEQDNFQPDSIMIDFETGTIKSVKEMLPNVLHKGCLFHFGQAVWRQVQNKGMATKYREDESFRLNVKKLIALAFVPVGDVIKAFDIVAELFDDDDADDLLDYFEKTWIGERKRRGVGRKDPQFAHQLWNVYDRIIAGVPRSNNAVEGWHNAFASRVSINHPTIIKLTEKIRREQSKFEIDIAKILQGHEVKTRKLMYKKLDERIERLVSAYDSSQLGQYLSNVAANIYL</sequence>
<evidence type="ECO:0008006" key="8">
    <source>
        <dbReference type="Google" id="ProtNLM"/>
    </source>
</evidence>
<gene>
    <name evidence="6" type="ORF">SMN809_LOCUS53971</name>
</gene>
<accession>A0A8S3CSN4</accession>
<dbReference type="AlphaFoldDB" id="A0A8S3CSN4"/>
<evidence type="ECO:0000256" key="2">
    <source>
        <dbReference type="ARBA" id="ARBA00022771"/>
    </source>
</evidence>
<comment type="caution">
    <text evidence="6">The sequence shown here is derived from an EMBL/GenBank/DDBJ whole genome shotgun (WGS) entry which is preliminary data.</text>
</comment>
<evidence type="ECO:0000259" key="5">
    <source>
        <dbReference type="Pfam" id="PF10551"/>
    </source>
</evidence>
<keyword evidence="3" id="KW-0862">Zinc</keyword>
<organism evidence="6 7">
    <name type="scientific">Rotaria magnacalcarata</name>
    <dbReference type="NCBI Taxonomy" id="392030"/>
    <lineage>
        <taxon>Eukaryota</taxon>
        <taxon>Metazoa</taxon>
        <taxon>Spiralia</taxon>
        <taxon>Gnathifera</taxon>
        <taxon>Rotifera</taxon>
        <taxon>Eurotatoria</taxon>
        <taxon>Bdelloidea</taxon>
        <taxon>Philodinida</taxon>
        <taxon>Philodinidae</taxon>
        <taxon>Rotaria</taxon>
    </lineage>
</organism>
<dbReference type="GO" id="GO:0008270">
    <property type="term" value="F:zinc ion binding"/>
    <property type="evidence" value="ECO:0007669"/>
    <property type="project" value="UniProtKB-KW"/>
</dbReference>
<evidence type="ECO:0000313" key="6">
    <source>
        <dbReference type="EMBL" id="CAF4948025.1"/>
    </source>
</evidence>
<proteinExistence type="predicted"/>
<evidence type="ECO:0000256" key="3">
    <source>
        <dbReference type="ARBA" id="ARBA00022833"/>
    </source>
</evidence>
<dbReference type="InterPro" id="IPR007588">
    <property type="entry name" value="Znf_FLYWCH"/>
</dbReference>
<keyword evidence="2" id="KW-0863">Zinc-finger</keyword>
<keyword evidence="1" id="KW-0479">Metal-binding</keyword>
<evidence type="ECO:0000256" key="1">
    <source>
        <dbReference type="ARBA" id="ARBA00022723"/>
    </source>
</evidence>
<reference evidence="6" key="1">
    <citation type="submission" date="2021-02" db="EMBL/GenBank/DDBJ databases">
        <authorList>
            <person name="Nowell W R."/>
        </authorList>
    </citation>
    <scope>NUCLEOTIDE SEQUENCE</scope>
</reference>
<feature type="domain" description="FLYWCH-type" evidence="4">
    <location>
        <begin position="1"/>
        <end position="50"/>
    </location>
</feature>
<feature type="domain" description="MULE transposase" evidence="5">
    <location>
        <begin position="160"/>
        <end position="249"/>
    </location>
</feature>
<evidence type="ECO:0000313" key="7">
    <source>
        <dbReference type="Proteomes" id="UP000676336"/>
    </source>
</evidence>
<dbReference type="PANTHER" id="PTHR47160">
    <property type="entry name" value="PUTATIVE-RELATED"/>
    <property type="match status" value="1"/>
</dbReference>
<dbReference type="Proteomes" id="UP000676336">
    <property type="component" value="Unassembled WGS sequence"/>
</dbReference>
<dbReference type="Gene3D" id="2.20.25.240">
    <property type="match status" value="1"/>
</dbReference>
<dbReference type="Pfam" id="PF04500">
    <property type="entry name" value="FLYWCH"/>
    <property type="match status" value="1"/>
</dbReference>
<evidence type="ECO:0000259" key="4">
    <source>
        <dbReference type="Pfam" id="PF04500"/>
    </source>
</evidence>
<dbReference type="EMBL" id="CAJOBI010187023">
    <property type="protein sequence ID" value="CAF4948025.1"/>
    <property type="molecule type" value="Genomic_DNA"/>
</dbReference>
<dbReference type="InterPro" id="IPR018289">
    <property type="entry name" value="MULE_transposase_dom"/>
</dbReference>
<dbReference type="PANTHER" id="PTHR47160:SF5">
    <property type="entry name" value="MULE TRANSPOSASE DOMAIN-CONTAINING PROTEIN"/>
    <property type="match status" value="1"/>
</dbReference>
<dbReference type="Pfam" id="PF10551">
    <property type="entry name" value="MULE"/>
    <property type="match status" value="1"/>
</dbReference>